<proteinExistence type="predicted"/>
<evidence type="ECO:0008006" key="3">
    <source>
        <dbReference type="Google" id="ProtNLM"/>
    </source>
</evidence>
<organism evidence="1 2">
    <name type="scientific">Thermostichus vulcanus str. 'Rupite'</name>
    <dbReference type="NCBI Taxonomy" id="2813851"/>
    <lineage>
        <taxon>Bacteria</taxon>
        <taxon>Bacillati</taxon>
        <taxon>Cyanobacteriota</taxon>
        <taxon>Cyanophyceae</taxon>
        <taxon>Thermostichales</taxon>
        <taxon>Thermostichaceae</taxon>
        <taxon>Thermostichus</taxon>
    </lineage>
</organism>
<keyword evidence="2" id="KW-1185">Reference proteome</keyword>
<comment type="caution">
    <text evidence="1">The sequence shown here is derived from an EMBL/GenBank/DDBJ whole genome shotgun (WGS) entry which is preliminary data.</text>
</comment>
<evidence type="ECO:0000313" key="1">
    <source>
        <dbReference type="EMBL" id="MCJ2544666.1"/>
    </source>
</evidence>
<protein>
    <recommendedName>
        <fullName evidence="3">Secreted protein</fullName>
    </recommendedName>
</protein>
<dbReference type="Proteomes" id="UP000830835">
    <property type="component" value="Unassembled WGS sequence"/>
</dbReference>
<dbReference type="RefSeq" id="WP_244353506.1">
    <property type="nucleotide sequence ID" value="NZ_JAFIRA010000115.1"/>
</dbReference>
<gene>
    <name evidence="1" type="ORF">JX360_17470</name>
</gene>
<accession>A0ABT0CFW3</accession>
<evidence type="ECO:0000313" key="2">
    <source>
        <dbReference type="Proteomes" id="UP000830835"/>
    </source>
</evidence>
<sequence length="83" mass="9617">MAHLTTCLWMVVALLRRGKVNLTCWLPSVPCQGVQAQSKQRQLSRWLHNSRINVHCLYKPLIQAALAHWDKDRSYLSLDTSLF</sequence>
<reference evidence="1" key="1">
    <citation type="submission" date="2021-02" db="EMBL/GenBank/DDBJ databases">
        <title>The CRISPR/cas machinery reduction and long-range gene transfer in the hot spring cyanobacterium Synechococcus.</title>
        <authorList>
            <person name="Dvorak P."/>
            <person name="Jahodarova E."/>
            <person name="Hasler P."/>
            <person name="Poulickova A."/>
        </authorList>
    </citation>
    <scope>NUCLEOTIDE SEQUENCE</scope>
    <source>
        <strain evidence="1">Rupite</strain>
    </source>
</reference>
<dbReference type="EMBL" id="JAFIRA010000115">
    <property type="protein sequence ID" value="MCJ2544666.1"/>
    <property type="molecule type" value="Genomic_DNA"/>
</dbReference>
<name>A0ABT0CFW3_THEVL</name>